<dbReference type="Pfam" id="PF19300">
    <property type="entry name" value="BPD_transp_1_N"/>
    <property type="match status" value="1"/>
</dbReference>
<dbReference type="CDD" id="cd06261">
    <property type="entry name" value="TM_PBP2"/>
    <property type="match status" value="1"/>
</dbReference>
<feature type="transmembrane region" description="Helical" evidence="7">
    <location>
        <begin position="279"/>
        <end position="298"/>
    </location>
</feature>
<evidence type="ECO:0000256" key="4">
    <source>
        <dbReference type="ARBA" id="ARBA00022692"/>
    </source>
</evidence>
<sequence length="318" mass="33622">MTSYAARRIAQAVVVLWAAFTLTFVVLYLLPSDPVSIQLGAAGIETDSLTPQQLTAAKAEYGLDRPILDQYISALTGALHGNFGTSIAKHMPVTQLIGDRLGGTLLLSILAGTLAVVVGTVVAYLAAFVRFRPLRTVLDRIPALGVAIPSFLVALLLIQVFAFNLGWVPSSGSAGWRSQVLPVVTMALPSSAQLAQVLTHSFDETLGEQYIVTARAKGLSRSAVQLRHAFRNALLPALTILGLLVGTTVTSAIVVETVFSRNGIGRLAQEAVLAKDIPVVLGIVVIAATGFVLVNLVVDLLYPLLDPRITHATKAEVS</sequence>
<name>A0A231GUS8_9NOCA</name>
<feature type="transmembrane region" description="Helical" evidence="7">
    <location>
        <begin position="12"/>
        <end position="30"/>
    </location>
</feature>
<gene>
    <name evidence="9" type="primary">gsiC_6</name>
    <name evidence="9" type="ORF">B7C42_07549</name>
</gene>
<dbReference type="PROSITE" id="PS50928">
    <property type="entry name" value="ABC_TM1"/>
    <property type="match status" value="1"/>
</dbReference>
<dbReference type="InterPro" id="IPR000515">
    <property type="entry name" value="MetI-like"/>
</dbReference>
<dbReference type="SUPFAM" id="SSF161098">
    <property type="entry name" value="MetI-like"/>
    <property type="match status" value="1"/>
</dbReference>
<evidence type="ECO:0000259" key="8">
    <source>
        <dbReference type="PROSITE" id="PS50928"/>
    </source>
</evidence>
<evidence type="ECO:0000256" key="1">
    <source>
        <dbReference type="ARBA" id="ARBA00004651"/>
    </source>
</evidence>
<evidence type="ECO:0000256" key="3">
    <source>
        <dbReference type="ARBA" id="ARBA00022475"/>
    </source>
</evidence>
<dbReference type="EMBL" id="NGAF01000033">
    <property type="protein sequence ID" value="OXR40383.1"/>
    <property type="molecule type" value="Genomic_DNA"/>
</dbReference>
<protein>
    <submittedName>
        <fullName evidence="9">Glutathione transport system permease protein GsiC</fullName>
    </submittedName>
</protein>
<keyword evidence="6 7" id="KW-0472">Membrane</keyword>
<proteinExistence type="inferred from homology"/>
<dbReference type="InterPro" id="IPR035906">
    <property type="entry name" value="MetI-like_sf"/>
</dbReference>
<dbReference type="Pfam" id="PF00528">
    <property type="entry name" value="BPD_transp_1"/>
    <property type="match status" value="1"/>
</dbReference>
<keyword evidence="3" id="KW-1003">Cell membrane</keyword>
<dbReference type="AlphaFoldDB" id="A0A231GUS8"/>
<comment type="subcellular location">
    <subcellularLocation>
        <location evidence="1 7">Cell membrane</location>
        <topology evidence="1 7">Multi-pass membrane protein</topology>
    </subcellularLocation>
</comment>
<accession>A0A231GUS8</accession>
<evidence type="ECO:0000256" key="2">
    <source>
        <dbReference type="ARBA" id="ARBA00022448"/>
    </source>
</evidence>
<feature type="domain" description="ABC transmembrane type-1" evidence="8">
    <location>
        <begin position="101"/>
        <end position="302"/>
    </location>
</feature>
<evidence type="ECO:0000256" key="7">
    <source>
        <dbReference type="RuleBase" id="RU363032"/>
    </source>
</evidence>
<keyword evidence="2 7" id="KW-0813">Transport</keyword>
<keyword evidence="4 7" id="KW-0812">Transmembrane</keyword>
<comment type="similarity">
    <text evidence="7">Belongs to the binding-protein-dependent transport system permease family.</text>
</comment>
<keyword evidence="5 7" id="KW-1133">Transmembrane helix</keyword>
<dbReference type="Gene3D" id="1.10.3720.10">
    <property type="entry name" value="MetI-like"/>
    <property type="match status" value="1"/>
</dbReference>
<dbReference type="GO" id="GO:0055085">
    <property type="term" value="P:transmembrane transport"/>
    <property type="evidence" value="ECO:0007669"/>
    <property type="project" value="InterPro"/>
</dbReference>
<organism evidence="9 10">
    <name type="scientific">Nocardia cerradoensis</name>
    <dbReference type="NCBI Taxonomy" id="85688"/>
    <lineage>
        <taxon>Bacteria</taxon>
        <taxon>Bacillati</taxon>
        <taxon>Actinomycetota</taxon>
        <taxon>Actinomycetes</taxon>
        <taxon>Mycobacteriales</taxon>
        <taxon>Nocardiaceae</taxon>
        <taxon>Nocardia</taxon>
    </lineage>
</organism>
<dbReference type="PANTHER" id="PTHR43163">
    <property type="entry name" value="DIPEPTIDE TRANSPORT SYSTEM PERMEASE PROTEIN DPPB-RELATED"/>
    <property type="match status" value="1"/>
</dbReference>
<keyword evidence="10" id="KW-1185">Reference proteome</keyword>
<feature type="transmembrane region" description="Helical" evidence="7">
    <location>
        <begin position="105"/>
        <end position="129"/>
    </location>
</feature>
<dbReference type="RefSeq" id="WP_094028184.1">
    <property type="nucleotide sequence ID" value="NZ_NGAF01000033.1"/>
</dbReference>
<evidence type="ECO:0000256" key="5">
    <source>
        <dbReference type="ARBA" id="ARBA00022989"/>
    </source>
</evidence>
<evidence type="ECO:0000313" key="9">
    <source>
        <dbReference type="EMBL" id="OXR40383.1"/>
    </source>
</evidence>
<reference evidence="9 10" key="1">
    <citation type="submission" date="2017-07" db="EMBL/GenBank/DDBJ databases">
        <title>First draft Genome Sequence of Nocardia cerradoensis isolated from human infection.</title>
        <authorList>
            <person name="Carrasco G."/>
        </authorList>
    </citation>
    <scope>NUCLEOTIDE SEQUENCE [LARGE SCALE GENOMIC DNA]</scope>
    <source>
        <strain evidence="9 10">CNM20130759</strain>
    </source>
</reference>
<evidence type="ECO:0000256" key="6">
    <source>
        <dbReference type="ARBA" id="ARBA00023136"/>
    </source>
</evidence>
<evidence type="ECO:0000313" key="10">
    <source>
        <dbReference type="Proteomes" id="UP000215506"/>
    </source>
</evidence>
<feature type="transmembrane region" description="Helical" evidence="7">
    <location>
        <begin position="141"/>
        <end position="163"/>
    </location>
</feature>
<dbReference type="PANTHER" id="PTHR43163:SF6">
    <property type="entry name" value="DIPEPTIDE TRANSPORT SYSTEM PERMEASE PROTEIN DPPB-RELATED"/>
    <property type="match status" value="1"/>
</dbReference>
<comment type="caution">
    <text evidence="9">The sequence shown here is derived from an EMBL/GenBank/DDBJ whole genome shotgun (WGS) entry which is preliminary data.</text>
</comment>
<dbReference type="InterPro" id="IPR045621">
    <property type="entry name" value="BPD_transp_1_N"/>
</dbReference>
<dbReference type="GO" id="GO:0005886">
    <property type="term" value="C:plasma membrane"/>
    <property type="evidence" value="ECO:0007669"/>
    <property type="project" value="UniProtKB-SubCell"/>
</dbReference>
<feature type="transmembrane region" description="Helical" evidence="7">
    <location>
        <begin position="234"/>
        <end position="259"/>
    </location>
</feature>
<dbReference type="Proteomes" id="UP000215506">
    <property type="component" value="Unassembled WGS sequence"/>
</dbReference>